<evidence type="ECO:0000313" key="4">
    <source>
        <dbReference type="WBParaSite" id="maker-unitig_39445-snap-gene-0.1-mRNA-1"/>
    </source>
</evidence>
<evidence type="ECO:0000256" key="1">
    <source>
        <dbReference type="SAM" id="MobiDB-lite"/>
    </source>
</evidence>
<dbReference type="PANTHER" id="PTHR10217">
    <property type="entry name" value="VOLTAGE AND LIGAND GATED POTASSIUM CHANNEL"/>
    <property type="match status" value="1"/>
</dbReference>
<dbReference type="AlphaFoldDB" id="A0A1I8FL53"/>
<name>A0A1I8FL53_9PLAT</name>
<dbReference type="InterPro" id="IPR013099">
    <property type="entry name" value="K_chnl_dom"/>
</dbReference>
<evidence type="ECO:0000313" key="3">
    <source>
        <dbReference type="Proteomes" id="UP000095280"/>
    </source>
</evidence>
<keyword evidence="3" id="KW-1185">Reference proteome</keyword>
<dbReference type="PRINTS" id="PR01463">
    <property type="entry name" value="EAGCHANLFMLY"/>
</dbReference>
<sequence length="94" mass="10539">AGCLKAQRRHGRPPFKLPMPPWTKIDPRQRQRRLLKRRFRQNPRATSPPCTTPASSLTSIGFGNVSANTDHEKIFSICIMLIGALMHRSGSSAM</sequence>
<dbReference type="Pfam" id="PF07885">
    <property type="entry name" value="Ion_trans_2"/>
    <property type="match status" value="1"/>
</dbReference>
<accession>A0A1I8FL53</accession>
<feature type="compositionally biased region" description="Basic residues" evidence="1">
    <location>
        <begin position="1"/>
        <end position="13"/>
    </location>
</feature>
<dbReference type="GO" id="GO:0005249">
    <property type="term" value="F:voltage-gated potassium channel activity"/>
    <property type="evidence" value="ECO:0007669"/>
    <property type="project" value="InterPro"/>
</dbReference>
<dbReference type="WBParaSite" id="maker-unitig_39445-snap-gene-0.1-mRNA-1">
    <property type="protein sequence ID" value="maker-unitig_39445-snap-gene-0.1-mRNA-1"/>
    <property type="gene ID" value="maker-unitig_39445-snap-gene-0.1"/>
</dbReference>
<dbReference type="PANTHER" id="PTHR10217:SF637">
    <property type="entry name" value="EAG-LIKE K[+] CHANNEL, ISOFORM A"/>
    <property type="match status" value="1"/>
</dbReference>
<dbReference type="GO" id="GO:0042391">
    <property type="term" value="P:regulation of membrane potential"/>
    <property type="evidence" value="ECO:0007669"/>
    <property type="project" value="TreeGrafter"/>
</dbReference>
<dbReference type="InterPro" id="IPR050818">
    <property type="entry name" value="KCNH_animal-type"/>
</dbReference>
<feature type="domain" description="Potassium channel" evidence="2">
    <location>
        <begin position="56"/>
        <end position="85"/>
    </location>
</feature>
<dbReference type="GO" id="GO:0005886">
    <property type="term" value="C:plasma membrane"/>
    <property type="evidence" value="ECO:0007669"/>
    <property type="project" value="TreeGrafter"/>
</dbReference>
<dbReference type="Proteomes" id="UP000095280">
    <property type="component" value="Unplaced"/>
</dbReference>
<proteinExistence type="predicted"/>
<reference evidence="4" key="1">
    <citation type="submission" date="2016-11" db="UniProtKB">
        <authorList>
            <consortium name="WormBaseParasite"/>
        </authorList>
    </citation>
    <scope>IDENTIFICATION</scope>
</reference>
<feature type="region of interest" description="Disordered" evidence="1">
    <location>
        <begin position="1"/>
        <end position="24"/>
    </location>
</feature>
<evidence type="ECO:0000259" key="2">
    <source>
        <dbReference type="Pfam" id="PF07885"/>
    </source>
</evidence>
<dbReference type="InterPro" id="IPR003938">
    <property type="entry name" value="K_chnl_volt-dep_EAG/ELK/ERG"/>
</dbReference>
<dbReference type="SUPFAM" id="SSF81324">
    <property type="entry name" value="Voltage-gated potassium channels"/>
    <property type="match status" value="1"/>
</dbReference>
<protein>
    <submittedName>
        <fullName evidence="4">Ion_trans_2 domain-containing protein</fullName>
    </submittedName>
</protein>
<organism evidence="3 4">
    <name type="scientific">Macrostomum lignano</name>
    <dbReference type="NCBI Taxonomy" id="282301"/>
    <lineage>
        <taxon>Eukaryota</taxon>
        <taxon>Metazoa</taxon>
        <taxon>Spiralia</taxon>
        <taxon>Lophotrochozoa</taxon>
        <taxon>Platyhelminthes</taxon>
        <taxon>Rhabditophora</taxon>
        <taxon>Macrostomorpha</taxon>
        <taxon>Macrostomida</taxon>
        <taxon>Macrostomidae</taxon>
        <taxon>Macrostomum</taxon>
    </lineage>
</organism>
<dbReference type="Gene3D" id="1.10.287.70">
    <property type="match status" value="1"/>
</dbReference>